<evidence type="ECO:0000256" key="1">
    <source>
        <dbReference type="PROSITE-ProRule" id="PRU00108"/>
    </source>
</evidence>
<gene>
    <name evidence="5" type="ORF">EDS130_LOCUS16164</name>
    <name evidence="4" type="ORF">XAT740_LOCUS1591</name>
</gene>
<name>A0A813QYB0_ADIRI</name>
<protein>
    <recommendedName>
        <fullName evidence="3">Homeobox domain-containing protein</fullName>
    </recommendedName>
</protein>
<keyword evidence="1 2" id="KW-0371">Homeobox</keyword>
<feature type="DNA-binding region" description="Homeobox" evidence="1">
    <location>
        <begin position="44"/>
        <end position="103"/>
    </location>
</feature>
<accession>A0A813QYB0</accession>
<sequence length="125" mass="14654">MVQSLCENKRFCQLICQLRKNNNKSSISKALVDASRSLLNENTHALQRRRFTLSQLERLENTFAHSRYLNRQECSVLVQDLQIERYKIQQWFARRRMKFKQELRNTIALPALPVLPPVLLASVAA</sequence>
<evidence type="ECO:0000313" key="5">
    <source>
        <dbReference type="EMBL" id="CAF1026294.1"/>
    </source>
</evidence>
<dbReference type="Proteomes" id="UP000663852">
    <property type="component" value="Unassembled WGS sequence"/>
</dbReference>
<evidence type="ECO:0000259" key="3">
    <source>
        <dbReference type="PROSITE" id="PS50071"/>
    </source>
</evidence>
<proteinExistence type="predicted"/>
<dbReference type="SUPFAM" id="SSF46689">
    <property type="entry name" value="Homeodomain-like"/>
    <property type="match status" value="1"/>
</dbReference>
<reference evidence="4" key="1">
    <citation type="submission" date="2021-02" db="EMBL/GenBank/DDBJ databases">
        <authorList>
            <person name="Nowell W R."/>
        </authorList>
    </citation>
    <scope>NUCLEOTIDE SEQUENCE</scope>
</reference>
<comment type="caution">
    <text evidence="4">The sequence shown here is derived from an EMBL/GenBank/DDBJ whole genome shotgun (WGS) entry which is preliminary data.</text>
</comment>
<feature type="domain" description="Homeobox" evidence="3">
    <location>
        <begin position="42"/>
        <end position="102"/>
    </location>
</feature>
<dbReference type="Gene3D" id="1.10.10.60">
    <property type="entry name" value="Homeodomain-like"/>
    <property type="match status" value="1"/>
</dbReference>
<dbReference type="SMART" id="SM00389">
    <property type="entry name" value="HOX"/>
    <property type="match status" value="1"/>
</dbReference>
<dbReference type="GO" id="GO:0005634">
    <property type="term" value="C:nucleus"/>
    <property type="evidence" value="ECO:0007669"/>
    <property type="project" value="UniProtKB-SubCell"/>
</dbReference>
<evidence type="ECO:0000313" key="4">
    <source>
        <dbReference type="EMBL" id="CAF0773720.1"/>
    </source>
</evidence>
<keyword evidence="1 2" id="KW-0539">Nucleus</keyword>
<organism evidence="4 6">
    <name type="scientific">Adineta ricciae</name>
    <name type="common">Rotifer</name>
    <dbReference type="NCBI Taxonomy" id="249248"/>
    <lineage>
        <taxon>Eukaryota</taxon>
        <taxon>Metazoa</taxon>
        <taxon>Spiralia</taxon>
        <taxon>Gnathifera</taxon>
        <taxon>Rotifera</taxon>
        <taxon>Eurotatoria</taxon>
        <taxon>Bdelloidea</taxon>
        <taxon>Adinetida</taxon>
        <taxon>Adinetidae</taxon>
        <taxon>Adineta</taxon>
    </lineage>
</organism>
<dbReference type="EMBL" id="CAJNOJ010000070">
    <property type="protein sequence ID" value="CAF1026294.1"/>
    <property type="molecule type" value="Genomic_DNA"/>
</dbReference>
<dbReference type="Pfam" id="PF00046">
    <property type="entry name" value="Homeodomain"/>
    <property type="match status" value="1"/>
</dbReference>
<comment type="subcellular location">
    <subcellularLocation>
        <location evidence="1 2">Nucleus</location>
    </subcellularLocation>
</comment>
<keyword evidence="6" id="KW-1185">Reference proteome</keyword>
<evidence type="ECO:0000256" key="2">
    <source>
        <dbReference type="RuleBase" id="RU000682"/>
    </source>
</evidence>
<dbReference type="EMBL" id="CAJNOR010000050">
    <property type="protein sequence ID" value="CAF0773720.1"/>
    <property type="molecule type" value="Genomic_DNA"/>
</dbReference>
<dbReference type="CDD" id="cd00086">
    <property type="entry name" value="homeodomain"/>
    <property type="match status" value="1"/>
</dbReference>
<dbReference type="InterPro" id="IPR009057">
    <property type="entry name" value="Homeodomain-like_sf"/>
</dbReference>
<dbReference type="PROSITE" id="PS50071">
    <property type="entry name" value="HOMEOBOX_2"/>
    <property type="match status" value="1"/>
</dbReference>
<dbReference type="GO" id="GO:0003677">
    <property type="term" value="F:DNA binding"/>
    <property type="evidence" value="ECO:0007669"/>
    <property type="project" value="UniProtKB-UniRule"/>
</dbReference>
<dbReference type="OrthoDB" id="10444350at2759"/>
<keyword evidence="1 2" id="KW-0238">DNA-binding</keyword>
<dbReference type="Proteomes" id="UP000663828">
    <property type="component" value="Unassembled WGS sequence"/>
</dbReference>
<dbReference type="InterPro" id="IPR001356">
    <property type="entry name" value="HD"/>
</dbReference>
<dbReference type="AlphaFoldDB" id="A0A813QYB0"/>
<evidence type="ECO:0000313" key="6">
    <source>
        <dbReference type="Proteomes" id="UP000663828"/>
    </source>
</evidence>